<feature type="domain" description="Protein kinase" evidence="5">
    <location>
        <begin position="17"/>
        <end position="276"/>
    </location>
</feature>
<organism evidence="6 7">
    <name type="scientific">Nocardia terrae</name>
    <dbReference type="NCBI Taxonomy" id="2675851"/>
    <lineage>
        <taxon>Bacteria</taxon>
        <taxon>Bacillati</taxon>
        <taxon>Actinomycetota</taxon>
        <taxon>Actinomycetes</taxon>
        <taxon>Mycobacteriales</taxon>
        <taxon>Nocardiaceae</taxon>
        <taxon>Nocardia</taxon>
    </lineage>
</organism>
<dbReference type="InterPro" id="IPR000719">
    <property type="entry name" value="Prot_kinase_dom"/>
</dbReference>
<accession>A0A7K1UX18</accession>
<keyword evidence="2" id="KW-0547">Nucleotide-binding</keyword>
<protein>
    <submittedName>
        <fullName evidence="6">Protein kinase</fullName>
    </submittedName>
</protein>
<dbReference type="GO" id="GO:0005524">
    <property type="term" value="F:ATP binding"/>
    <property type="evidence" value="ECO:0007669"/>
    <property type="project" value="UniProtKB-KW"/>
</dbReference>
<dbReference type="GO" id="GO:0004674">
    <property type="term" value="F:protein serine/threonine kinase activity"/>
    <property type="evidence" value="ECO:0007669"/>
    <property type="project" value="TreeGrafter"/>
</dbReference>
<gene>
    <name evidence="6" type="ORF">GPX89_16930</name>
</gene>
<evidence type="ECO:0000256" key="2">
    <source>
        <dbReference type="ARBA" id="ARBA00022741"/>
    </source>
</evidence>
<dbReference type="PANTHER" id="PTHR43289">
    <property type="entry name" value="MITOGEN-ACTIVATED PROTEIN KINASE KINASE KINASE 20-RELATED"/>
    <property type="match status" value="1"/>
</dbReference>
<dbReference type="CDD" id="cd14014">
    <property type="entry name" value="STKc_PknB_like"/>
    <property type="match status" value="1"/>
</dbReference>
<dbReference type="EMBL" id="WRPP01000003">
    <property type="protein sequence ID" value="MVU78923.1"/>
    <property type="molecule type" value="Genomic_DNA"/>
</dbReference>
<sequence>MMIRPLAQGDPRSLGCYRVLGVLGSGGMGRVLLGLGPDGRAVAIRQIRGSLGDDGYRARLRHEATARMRVSGTFTAPVIDFDIDAQDPWLASIFVVGIPLGKAVAEAGPLPVAALAALASALAGALRDIHAAGLVHGNLEPAKVMLTARGARVIDSGIASLSADPAGSTETGTALGSAAYLSPERASGEAATTAGDIFSLGSLLAMAATGSSPFAASSLAYTRFQIMHTEPDLAKVPHEARELIAACLRKDPGSRPTAAQLLYSLGELPGGTAPWPARLHTGLRGQERQLALLTDRRTKNSAPQPPPPCIH</sequence>
<name>A0A7K1UX18_9NOCA</name>
<keyword evidence="7" id="KW-1185">Reference proteome</keyword>
<dbReference type="Gene3D" id="3.30.200.20">
    <property type="entry name" value="Phosphorylase Kinase, domain 1"/>
    <property type="match status" value="1"/>
</dbReference>
<dbReference type="PROSITE" id="PS50011">
    <property type="entry name" value="PROTEIN_KINASE_DOM"/>
    <property type="match status" value="1"/>
</dbReference>
<evidence type="ECO:0000256" key="3">
    <source>
        <dbReference type="ARBA" id="ARBA00022777"/>
    </source>
</evidence>
<keyword evidence="1" id="KW-0808">Transferase</keyword>
<dbReference type="AlphaFoldDB" id="A0A7K1UX18"/>
<evidence type="ECO:0000313" key="7">
    <source>
        <dbReference type="Proteomes" id="UP000466794"/>
    </source>
</evidence>
<dbReference type="Gene3D" id="1.10.510.10">
    <property type="entry name" value="Transferase(Phosphotransferase) domain 1"/>
    <property type="match status" value="1"/>
</dbReference>
<dbReference type="Proteomes" id="UP000466794">
    <property type="component" value="Unassembled WGS sequence"/>
</dbReference>
<evidence type="ECO:0000313" key="6">
    <source>
        <dbReference type="EMBL" id="MVU78923.1"/>
    </source>
</evidence>
<dbReference type="SUPFAM" id="SSF56112">
    <property type="entry name" value="Protein kinase-like (PK-like)"/>
    <property type="match status" value="1"/>
</dbReference>
<evidence type="ECO:0000256" key="4">
    <source>
        <dbReference type="ARBA" id="ARBA00022840"/>
    </source>
</evidence>
<reference evidence="6 7" key="1">
    <citation type="submission" date="2019-12" db="EMBL/GenBank/DDBJ databases">
        <title>Nocardia sp. nov. ET3-3 isolated from soil.</title>
        <authorList>
            <person name="Kanchanasin P."/>
            <person name="Tanasupawat S."/>
            <person name="Yuki M."/>
            <person name="Kudo T."/>
        </authorList>
    </citation>
    <scope>NUCLEOTIDE SEQUENCE [LARGE SCALE GENOMIC DNA]</scope>
    <source>
        <strain evidence="6 7">ET3-3</strain>
    </source>
</reference>
<dbReference type="InterPro" id="IPR011009">
    <property type="entry name" value="Kinase-like_dom_sf"/>
</dbReference>
<dbReference type="PANTHER" id="PTHR43289:SF34">
    <property type="entry name" value="SERINE_THREONINE-PROTEIN KINASE YBDM-RELATED"/>
    <property type="match status" value="1"/>
</dbReference>
<evidence type="ECO:0000259" key="5">
    <source>
        <dbReference type="PROSITE" id="PS50011"/>
    </source>
</evidence>
<comment type="caution">
    <text evidence="6">The sequence shown here is derived from an EMBL/GenBank/DDBJ whole genome shotgun (WGS) entry which is preliminary data.</text>
</comment>
<keyword evidence="4" id="KW-0067">ATP-binding</keyword>
<keyword evidence="3 6" id="KW-0418">Kinase</keyword>
<evidence type="ECO:0000256" key="1">
    <source>
        <dbReference type="ARBA" id="ARBA00022679"/>
    </source>
</evidence>
<dbReference type="Pfam" id="PF00069">
    <property type="entry name" value="Pkinase"/>
    <property type="match status" value="1"/>
</dbReference>
<proteinExistence type="predicted"/>